<evidence type="ECO:0000256" key="2">
    <source>
        <dbReference type="ARBA" id="ARBA00022801"/>
    </source>
</evidence>
<dbReference type="PANTHER" id="PTHR43434">
    <property type="entry name" value="PHOSPHOGLYCOLATE PHOSPHATASE"/>
    <property type="match status" value="1"/>
</dbReference>
<name>A0A381NHV1_9ZZZZ</name>
<sequence>MVQILYEMLKLYKHPLPSYKLARSYVSKGSFKLIQLGFPNKSNENLHELQRQYLELYASKNCADSKFFPNIHELLLLLTKKNIPWGIVTNKPKKTAAPLVKKLDIVNKAACIIFGDTLSLRKPNSAQLILASKKMSISTDEIVYIGDALNDIKAGKSAGMYTILAGYGYIEDDEDLKSWNADSIVFHTSDLTKKIFNLLNR</sequence>
<dbReference type="Pfam" id="PF13419">
    <property type="entry name" value="HAD_2"/>
    <property type="match status" value="1"/>
</dbReference>
<evidence type="ECO:0008006" key="6">
    <source>
        <dbReference type="Google" id="ProtNLM"/>
    </source>
</evidence>
<dbReference type="GO" id="GO:0008967">
    <property type="term" value="F:phosphoglycolate phosphatase activity"/>
    <property type="evidence" value="ECO:0007669"/>
    <property type="project" value="TreeGrafter"/>
</dbReference>
<reference evidence="5" key="1">
    <citation type="submission" date="2018-05" db="EMBL/GenBank/DDBJ databases">
        <authorList>
            <person name="Lanie J.A."/>
            <person name="Ng W.-L."/>
            <person name="Kazmierczak K.M."/>
            <person name="Andrzejewski T.M."/>
            <person name="Davidsen T.M."/>
            <person name="Wayne K.J."/>
            <person name="Tettelin H."/>
            <person name="Glass J.I."/>
            <person name="Rusch D."/>
            <person name="Podicherti R."/>
            <person name="Tsui H.-C.T."/>
            <person name="Winkler M.E."/>
        </authorList>
    </citation>
    <scope>NUCLEOTIDE SEQUENCE</scope>
</reference>
<evidence type="ECO:0000256" key="4">
    <source>
        <dbReference type="ARBA" id="ARBA00023277"/>
    </source>
</evidence>
<keyword evidence="1" id="KW-0479">Metal-binding</keyword>
<dbReference type="NCBIfam" id="TIGR01509">
    <property type="entry name" value="HAD-SF-IA-v3"/>
    <property type="match status" value="1"/>
</dbReference>
<organism evidence="5">
    <name type="scientific">marine metagenome</name>
    <dbReference type="NCBI Taxonomy" id="408172"/>
    <lineage>
        <taxon>unclassified sequences</taxon>
        <taxon>metagenomes</taxon>
        <taxon>ecological metagenomes</taxon>
    </lineage>
</organism>
<gene>
    <name evidence="5" type="ORF">METZ01_LOCUS5967</name>
</gene>
<evidence type="ECO:0000256" key="3">
    <source>
        <dbReference type="ARBA" id="ARBA00022842"/>
    </source>
</evidence>
<dbReference type="InterPro" id="IPR036412">
    <property type="entry name" value="HAD-like_sf"/>
</dbReference>
<dbReference type="InterPro" id="IPR041492">
    <property type="entry name" value="HAD_2"/>
</dbReference>
<proteinExistence type="predicted"/>
<dbReference type="InterPro" id="IPR050155">
    <property type="entry name" value="HAD-like_hydrolase_sf"/>
</dbReference>
<dbReference type="AlphaFoldDB" id="A0A381NHV1"/>
<dbReference type="InterPro" id="IPR023198">
    <property type="entry name" value="PGP-like_dom2"/>
</dbReference>
<dbReference type="NCBIfam" id="TIGR01549">
    <property type="entry name" value="HAD-SF-IA-v1"/>
    <property type="match status" value="1"/>
</dbReference>
<dbReference type="GO" id="GO:0046872">
    <property type="term" value="F:metal ion binding"/>
    <property type="evidence" value="ECO:0007669"/>
    <property type="project" value="UniProtKB-KW"/>
</dbReference>
<keyword evidence="2" id="KW-0378">Hydrolase</keyword>
<dbReference type="InterPro" id="IPR006439">
    <property type="entry name" value="HAD-SF_hydro_IA"/>
</dbReference>
<dbReference type="SUPFAM" id="SSF56784">
    <property type="entry name" value="HAD-like"/>
    <property type="match status" value="1"/>
</dbReference>
<keyword evidence="4" id="KW-0119">Carbohydrate metabolism</keyword>
<dbReference type="EMBL" id="UINC01000315">
    <property type="protein sequence ID" value="SUZ53113.1"/>
    <property type="molecule type" value="Genomic_DNA"/>
</dbReference>
<accession>A0A381NHV1</accession>
<dbReference type="InterPro" id="IPR023214">
    <property type="entry name" value="HAD_sf"/>
</dbReference>
<keyword evidence="3" id="KW-0460">Magnesium</keyword>
<dbReference type="GO" id="GO:0006281">
    <property type="term" value="P:DNA repair"/>
    <property type="evidence" value="ECO:0007669"/>
    <property type="project" value="TreeGrafter"/>
</dbReference>
<protein>
    <recommendedName>
        <fullName evidence="6">Phosphoglycolate phosphatase</fullName>
    </recommendedName>
</protein>
<dbReference type="PANTHER" id="PTHR43434:SF23">
    <property type="entry name" value="PHOSPHOGLYCOLATE PHOSPHATASE"/>
    <property type="match status" value="1"/>
</dbReference>
<dbReference type="Gene3D" id="1.10.150.240">
    <property type="entry name" value="Putative phosphatase, domain 2"/>
    <property type="match status" value="1"/>
</dbReference>
<dbReference type="Gene3D" id="3.40.50.1000">
    <property type="entry name" value="HAD superfamily/HAD-like"/>
    <property type="match status" value="1"/>
</dbReference>
<evidence type="ECO:0000313" key="5">
    <source>
        <dbReference type="EMBL" id="SUZ53113.1"/>
    </source>
</evidence>
<evidence type="ECO:0000256" key="1">
    <source>
        <dbReference type="ARBA" id="ARBA00022723"/>
    </source>
</evidence>
<dbReference type="GO" id="GO:0005829">
    <property type="term" value="C:cytosol"/>
    <property type="evidence" value="ECO:0007669"/>
    <property type="project" value="TreeGrafter"/>
</dbReference>